<feature type="transmembrane region" description="Helical" evidence="8">
    <location>
        <begin position="140"/>
        <end position="166"/>
    </location>
</feature>
<dbReference type="Gene3D" id="1.20.1720.10">
    <property type="entry name" value="Multidrug resistance protein D"/>
    <property type="match status" value="1"/>
</dbReference>
<evidence type="ECO:0000256" key="2">
    <source>
        <dbReference type="ARBA" id="ARBA00006236"/>
    </source>
</evidence>
<evidence type="ECO:0000256" key="1">
    <source>
        <dbReference type="ARBA" id="ARBA00004651"/>
    </source>
</evidence>
<feature type="transmembrane region" description="Helical" evidence="8">
    <location>
        <begin position="83"/>
        <end position="101"/>
    </location>
</feature>
<dbReference type="PANTHER" id="PTHR23502">
    <property type="entry name" value="MAJOR FACILITATOR SUPERFAMILY"/>
    <property type="match status" value="1"/>
</dbReference>
<evidence type="ECO:0000256" key="5">
    <source>
        <dbReference type="ARBA" id="ARBA00022692"/>
    </source>
</evidence>
<feature type="domain" description="Major facilitator superfamily (MFS) profile" evidence="9">
    <location>
        <begin position="16"/>
        <end position="401"/>
    </location>
</feature>
<reference evidence="10" key="2">
    <citation type="submission" date="2020-11" db="EMBL/GenBank/DDBJ databases">
        <title>Description of novel Gluconobacter species.</title>
        <authorList>
            <person name="Cleenwerck I."/>
            <person name="Cnockaert M."/>
            <person name="Borremans W."/>
            <person name="Wieme A.D."/>
            <person name="De Vuyst L."/>
            <person name="Vandamme P."/>
        </authorList>
    </citation>
    <scope>NUCLEOTIDE SEQUENCE</scope>
    <source>
        <strain evidence="10">R71697</strain>
    </source>
</reference>
<feature type="transmembrane region" description="Helical" evidence="8">
    <location>
        <begin position="258"/>
        <end position="276"/>
    </location>
</feature>
<reference evidence="10" key="1">
    <citation type="submission" date="2020-04" db="EMBL/GenBank/DDBJ databases">
        <authorList>
            <person name="Sombolestani A."/>
        </authorList>
    </citation>
    <scope>NUCLEOTIDE SEQUENCE</scope>
    <source>
        <strain evidence="10">R71697</strain>
    </source>
</reference>
<protein>
    <recommendedName>
        <fullName evidence="8">Bcr/CflA family efflux transporter</fullName>
    </recommendedName>
</protein>
<feature type="transmembrane region" description="Helical" evidence="8">
    <location>
        <begin position="288"/>
        <end position="307"/>
    </location>
</feature>
<dbReference type="FunFam" id="1.20.1720.10:FF:000005">
    <property type="entry name" value="Bcr/CflA family efflux transporter"/>
    <property type="match status" value="1"/>
</dbReference>
<keyword evidence="4" id="KW-1003">Cell membrane</keyword>
<dbReference type="Proteomes" id="UP000661006">
    <property type="component" value="Unassembled WGS sequence"/>
</dbReference>
<gene>
    <name evidence="10" type="ORF">HKD32_08760</name>
</gene>
<dbReference type="CDD" id="cd17320">
    <property type="entry name" value="MFS_MdfA_MDR_like"/>
    <property type="match status" value="1"/>
</dbReference>
<feature type="transmembrane region" description="Helical" evidence="8">
    <location>
        <begin position="51"/>
        <end position="71"/>
    </location>
</feature>
<comment type="caution">
    <text evidence="10">The sequence shown here is derived from an EMBL/GenBank/DDBJ whole genome shotgun (WGS) entry which is preliminary data.</text>
</comment>
<feature type="transmembrane region" description="Helical" evidence="8">
    <location>
        <begin position="12"/>
        <end position="31"/>
    </location>
</feature>
<organism evidence="10 11">
    <name type="scientific">Gluconobacter japonicus</name>
    <dbReference type="NCBI Taxonomy" id="376620"/>
    <lineage>
        <taxon>Bacteria</taxon>
        <taxon>Pseudomonadati</taxon>
        <taxon>Pseudomonadota</taxon>
        <taxon>Alphaproteobacteria</taxon>
        <taxon>Acetobacterales</taxon>
        <taxon>Acetobacteraceae</taxon>
        <taxon>Gluconobacter</taxon>
    </lineage>
</organism>
<comment type="similarity">
    <text evidence="2 8">Belongs to the major facilitator superfamily. Bcr/CmlA family.</text>
</comment>
<evidence type="ECO:0000259" key="9">
    <source>
        <dbReference type="PROSITE" id="PS50850"/>
    </source>
</evidence>
<evidence type="ECO:0000313" key="10">
    <source>
        <dbReference type="EMBL" id="MBF0870936.1"/>
    </source>
</evidence>
<dbReference type="GeneID" id="81474787"/>
<proteinExistence type="inferred from homology"/>
<feature type="transmembrane region" description="Helical" evidence="8">
    <location>
        <begin position="313"/>
        <end position="339"/>
    </location>
</feature>
<dbReference type="InterPro" id="IPR004812">
    <property type="entry name" value="Efflux_drug-R_Bcr/CmlA"/>
</dbReference>
<evidence type="ECO:0000256" key="8">
    <source>
        <dbReference type="RuleBase" id="RU365088"/>
    </source>
</evidence>
<dbReference type="NCBIfam" id="TIGR00710">
    <property type="entry name" value="efflux_Bcr_CflA"/>
    <property type="match status" value="1"/>
</dbReference>
<dbReference type="RefSeq" id="WP_194257853.1">
    <property type="nucleotide sequence ID" value="NZ_JABCQN010000003.1"/>
</dbReference>
<comment type="subcellular location">
    <subcellularLocation>
        <location evidence="8">Cell inner membrane</location>
        <topology evidence="8">Multi-pass membrane protein</topology>
    </subcellularLocation>
    <subcellularLocation>
        <location evidence="1">Cell membrane</location>
        <topology evidence="1">Multi-pass membrane protein</topology>
    </subcellularLocation>
</comment>
<evidence type="ECO:0000313" key="11">
    <source>
        <dbReference type="Proteomes" id="UP000661006"/>
    </source>
</evidence>
<dbReference type="Pfam" id="PF07690">
    <property type="entry name" value="MFS_1"/>
    <property type="match status" value="1"/>
</dbReference>
<dbReference type="PROSITE" id="PS50850">
    <property type="entry name" value="MFS"/>
    <property type="match status" value="1"/>
</dbReference>
<feature type="transmembrane region" description="Helical" evidence="8">
    <location>
        <begin position="107"/>
        <end position="128"/>
    </location>
</feature>
<dbReference type="GO" id="GO:0005886">
    <property type="term" value="C:plasma membrane"/>
    <property type="evidence" value="ECO:0007669"/>
    <property type="project" value="UniProtKB-SubCell"/>
</dbReference>
<dbReference type="InterPro" id="IPR020846">
    <property type="entry name" value="MFS_dom"/>
</dbReference>
<dbReference type="GO" id="GO:1990961">
    <property type="term" value="P:xenobiotic detoxification by transmembrane export across the plasma membrane"/>
    <property type="evidence" value="ECO:0007669"/>
    <property type="project" value="InterPro"/>
</dbReference>
<accession>A0A9Q2FM48</accession>
<feature type="transmembrane region" description="Helical" evidence="8">
    <location>
        <begin position="222"/>
        <end position="246"/>
    </location>
</feature>
<keyword evidence="7 8" id="KW-0472">Membrane</keyword>
<keyword evidence="5 8" id="KW-0812">Transmembrane</keyword>
<keyword evidence="8" id="KW-0997">Cell inner membrane</keyword>
<dbReference type="EMBL" id="JABCQN010000003">
    <property type="protein sequence ID" value="MBF0870936.1"/>
    <property type="molecule type" value="Genomic_DNA"/>
</dbReference>
<dbReference type="GO" id="GO:0042910">
    <property type="term" value="F:xenobiotic transmembrane transporter activity"/>
    <property type="evidence" value="ECO:0007669"/>
    <property type="project" value="InterPro"/>
</dbReference>
<dbReference type="SUPFAM" id="SSF103473">
    <property type="entry name" value="MFS general substrate transporter"/>
    <property type="match status" value="1"/>
</dbReference>
<dbReference type="InterPro" id="IPR036259">
    <property type="entry name" value="MFS_trans_sf"/>
</dbReference>
<dbReference type="InterPro" id="IPR011701">
    <property type="entry name" value="MFS"/>
</dbReference>
<sequence length="406" mass="42823">MTDTSAEITRPVQRDLIIILGLLTCLGPLNIDMYLPGFPNIGHDFQASETAVQFSLTSTLIGLAVGQLLVGPFSDARGRKIPLLGAMALFALSSLFCAVASSITTFIVARFLQGLTASAGLVLSRAVVRDVFNGPDLARFFSRLMIINAVAPMVAPMLGGAILALPSATWRTMFWFLTGFGILALGLVAARLTETLELHRRLPNSPRATLETFHSLLTDREFIGHALTVGLIHGGSFAYVAGTPFVYQDIYGVTPQTFSILFGINGLALVGGSWLIGRAGSMARTDTFLRASVICITVAAALITLIATLKGPLFLLVAAIFLYMTCIGMILTATFVLAIAKQGHRAGSASAILGSLNLLIGGVAAPLVGLSKTSALPMGLVLLLTSLAGLFTCFQLASRHQEDVTP</sequence>
<name>A0A9Q2FM48_GLUJA</name>
<evidence type="ECO:0000256" key="4">
    <source>
        <dbReference type="ARBA" id="ARBA00022475"/>
    </source>
</evidence>
<evidence type="ECO:0000256" key="3">
    <source>
        <dbReference type="ARBA" id="ARBA00022448"/>
    </source>
</evidence>
<dbReference type="PANTHER" id="PTHR23502:SF132">
    <property type="entry name" value="POLYAMINE TRANSPORTER 2-RELATED"/>
    <property type="match status" value="1"/>
</dbReference>
<evidence type="ECO:0000256" key="6">
    <source>
        <dbReference type="ARBA" id="ARBA00022989"/>
    </source>
</evidence>
<feature type="transmembrane region" description="Helical" evidence="8">
    <location>
        <begin position="375"/>
        <end position="397"/>
    </location>
</feature>
<evidence type="ECO:0000256" key="7">
    <source>
        <dbReference type="ARBA" id="ARBA00023136"/>
    </source>
</evidence>
<feature type="transmembrane region" description="Helical" evidence="8">
    <location>
        <begin position="351"/>
        <end position="369"/>
    </location>
</feature>
<keyword evidence="6 8" id="KW-1133">Transmembrane helix</keyword>
<keyword evidence="3 8" id="KW-0813">Transport</keyword>
<feature type="transmembrane region" description="Helical" evidence="8">
    <location>
        <begin position="172"/>
        <end position="192"/>
    </location>
</feature>
<dbReference type="AlphaFoldDB" id="A0A9Q2FM48"/>